<keyword evidence="5" id="KW-0418">Kinase</keyword>
<dbReference type="PROSITE" id="PS50109">
    <property type="entry name" value="HIS_KIN"/>
    <property type="match status" value="1"/>
</dbReference>
<name>A0A0P9DME7_9CHLR</name>
<dbReference type="SUPFAM" id="SSF50341">
    <property type="entry name" value="CheW-like"/>
    <property type="match status" value="1"/>
</dbReference>
<dbReference type="FunFam" id="3.30.565.10:FF:000016">
    <property type="entry name" value="Chemotaxis protein CheA, putative"/>
    <property type="match status" value="1"/>
</dbReference>
<evidence type="ECO:0000259" key="8">
    <source>
        <dbReference type="PROSITE" id="PS50109"/>
    </source>
</evidence>
<dbReference type="AlphaFoldDB" id="A0A0P9DME7"/>
<evidence type="ECO:0000256" key="2">
    <source>
        <dbReference type="ARBA" id="ARBA00012438"/>
    </source>
</evidence>
<dbReference type="EC" id="2.7.13.3" evidence="2"/>
<dbReference type="InterPro" id="IPR001789">
    <property type="entry name" value="Sig_transdc_resp-reg_receiver"/>
</dbReference>
<dbReference type="Gene3D" id="3.30.565.10">
    <property type="entry name" value="Histidine kinase-like ATPase, C-terminal domain"/>
    <property type="match status" value="1"/>
</dbReference>
<organism evidence="11 12">
    <name type="scientific">Kouleothrix aurantiaca</name>
    <dbReference type="NCBI Taxonomy" id="186479"/>
    <lineage>
        <taxon>Bacteria</taxon>
        <taxon>Bacillati</taxon>
        <taxon>Chloroflexota</taxon>
        <taxon>Chloroflexia</taxon>
        <taxon>Chloroflexales</taxon>
        <taxon>Roseiflexineae</taxon>
        <taxon>Roseiflexaceae</taxon>
        <taxon>Kouleothrix</taxon>
    </lineage>
</organism>
<feature type="domain" description="Histidine kinase" evidence="8">
    <location>
        <begin position="24"/>
        <end position="259"/>
    </location>
</feature>
<dbReference type="Gene3D" id="2.30.30.40">
    <property type="entry name" value="SH3 Domains"/>
    <property type="match status" value="1"/>
</dbReference>
<dbReference type="Pfam" id="PF02518">
    <property type="entry name" value="HATPase_c"/>
    <property type="match status" value="1"/>
</dbReference>
<keyword evidence="12" id="KW-1185">Reference proteome</keyword>
<dbReference type="InterPro" id="IPR011006">
    <property type="entry name" value="CheY-like_superfamily"/>
</dbReference>
<dbReference type="InterPro" id="IPR002545">
    <property type="entry name" value="CheW-lke_dom"/>
</dbReference>
<keyword evidence="6" id="KW-0902">Two-component regulatory system</keyword>
<feature type="modified residue" description="4-aspartylphosphate" evidence="7">
    <location>
        <position position="463"/>
    </location>
</feature>
<reference evidence="11 12" key="1">
    <citation type="submission" date="2015-09" db="EMBL/GenBank/DDBJ databases">
        <title>Draft genome sequence of Kouleothrix aurantiaca JCM 19913.</title>
        <authorList>
            <person name="Hemp J."/>
        </authorList>
    </citation>
    <scope>NUCLEOTIDE SEQUENCE [LARGE SCALE GENOMIC DNA]</scope>
    <source>
        <strain evidence="11 12">COM-B</strain>
    </source>
</reference>
<evidence type="ECO:0000256" key="4">
    <source>
        <dbReference type="ARBA" id="ARBA00022679"/>
    </source>
</evidence>
<dbReference type="InterPro" id="IPR036061">
    <property type="entry name" value="CheW-like_dom_sf"/>
</dbReference>
<dbReference type="SMART" id="SM00387">
    <property type="entry name" value="HATPase_c"/>
    <property type="match status" value="1"/>
</dbReference>
<sequence length="532" mass="58727">QERALIGLERELKQLRFSALQREMLDKHLNTALNTGERASRLLRTHTERFGQHVNQTNQIIEDLEQEVMSARLLPISTIFATLPRAVRELAHETGKEIDLVLEGETTELDRKIIEALNDPLLHLIRNAVDHGIEAPDAREQKSKPRKGTIRVSAQAMGAFAQVRVHDDGRGMSPANMREAAVRKNLFAPEMAAALTDQEALDLIFLPGFSTAQMITDISGRGVGMDVVRTNIIELGGQVQIESSPEHGTIITLSLPLTLMTTRVLLVEVGEQLFALPASGCQGSTWVYAERLQTVEGRAMLPHNGRLASLLRLADLLDVGGARPLPTRQRMPAVLVGTQRPLAVLVDRLIDEREVVVKPLGPLLEKQRRFSGAIQLGDGRLILLINPSELLHTARGMTLTAPPAERVSQRRQAHLLVADDSFTTRELIRSILQSAGYQVTTAIDGFDALDKLRSESYDLVVSDVEMPRVDGFLLTNTIRTELGLADLPVIIVTSLASETHRRRGLEVGAQAYIVKSQFNQNSLLETVQQLLA</sequence>
<dbReference type="PROSITE" id="PS50110">
    <property type="entry name" value="RESPONSE_REGULATORY"/>
    <property type="match status" value="1"/>
</dbReference>
<evidence type="ECO:0000256" key="6">
    <source>
        <dbReference type="ARBA" id="ARBA00023012"/>
    </source>
</evidence>
<keyword evidence="3 7" id="KW-0597">Phosphoprotein</keyword>
<dbReference type="PANTHER" id="PTHR43395">
    <property type="entry name" value="SENSOR HISTIDINE KINASE CHEA"/>
    <property type="match status" value="1"/>
</dbReference>
<dbReference type="SMART" id="SM00448">
    <property type="entry name" value="REC"/>
    <property type="match status" value="1"/>
</dbReference>
<dbReference type="Pfam" id="PF00072">
    <property type="entry name" value="Response_reg"/>
    <property type="match status" value="1"/>
</dbReference>
<gene>
    <name evidence="11" type="ORF">SE17_22305</name>
</gene>
<evidence type="ECO:0000313" key="11">
    <source>
        <dbReference type="EMBL" id="KPV51248.1"/>
    </source>
</evidence>
<evidence type="ECO:0000259" key="10">
    <source>
        <dbReference type="PROSITE" id="PS50851"/>
    </source>
</evidence>
<dbReference type="GO" id="GO:0006935">
    <property type="term" value="P:chemotaxis"/>
    <property type="evidence" value="ECO:0007669"/>
    <property type="project" value="InterPro"/>
</dbReference>
<evidence type="ECO:0000256" key="3">
    <source>
        <dbReference type="ARBA" id="ARBA00022553"/>
    </source>
</evidence>
<dbReference type="InterPro" id="IPR003594">
    <property type="entry name" value="HATPase_dom"/>
</dbReference>
<comment type="caution">
    <text evidence="11">The sequence shown here is derived from an EMBL/GenBank/DDBJ whole genome shotgun (WGS) entry which is preliminary data.</text>
</comment>
<protein>
    <recommendedName>
        <fullName evidence="2">histidine kinase</fullName>
        <ecNumber evidence="2">2.7.13.3</ecNumber>
    </recommendedName>
</protein>
<dbReference type="Gene3D" id="3.40.50.2300">
    <property type="match status" value="1"/>
</dbReference>
<dbReference type="SUPFAM" id="SSF52172">
    <property type="entry name" value="CheY-like"/>
    <property type="match status" value="1"/>
</dbReference>
<dbReference type="PROSITE" id="PS50851">
    <property type="entry name" value="CHEW"/>
    <property type="match status" value="1"/>
</dbReference>
<evidence type="ECO:0000313" key="12">
    <source>
        <dbReference type="Proteomes" id="UP000050509"/>
    </source>
</evidence>
<evidence type="ECO:0000259" key="9">
    <source>
        <dbReference type="PROSITE" id="PS50110"/>
    </source>
</evidence>
<evidence type="ECO:0000256" key="1">
    <source>
        <dbReference type="ARBA" id="ARBA00000085"/>
    </source>
</evidence>
<feature type="non-terminal residue" evidence="11">
    <location>
        <position position="1"/>
    </location>
</feature>
<proteinExistence type="predicted"/>
<accession>A0A0P9DME7</accession>
<dbReference type="PATRIC" id="fig|186479.3.peg.11120"/>
<feature type="domain" description="CheW-like" evidence="10">
    <location>
        <begin position="261"/>
        <end position="396"/>
    </location>
</feature>
<dbReference type="Pfam" id="PF01584">
    <property type="entry name" value="CheW"/>
    <property type="match status" value="1"/>
</dbReference>
<dbReference type="SMART" id="SM00260">
    <property type="entry name" value="CheW"/>
    <property type="match status" value="1"/>
</dbReference>
<dbReference type="PRINTS" id="PR00344">
    <property type="entry name" value="BCTRLSENSOR"/>
</dbReference>
<dbReference type="PANTHER" id="PTHR43395:SF1">
    <property type="entry name" value="CHEMOTAXIS PROTEIN CHEA"/>
    <property type="match status" value="1"/>
</dbReference>
<dbReference type="InterPro" id="IPR004358">
    <property type="entry name" value="Sig_transdc_His_kin-like_C"/>
</dbReference>
<dbReference type="SUPFAM" id="SSF55874">
    <property type="entry name" value="ATPase domain of HSP90 chaperone/DNA topoisomerase II/histidine kinase"/>
    <property type="match status" value="1"/>
</dbReference>
<dbReference type="GO" id="GO:0000160">
    <property type="term" value="P:phosphorelay signal transduction system"/>
    <property type="evidence" value="ECO:0007669"/>
    <property type="project" value="UniProtKB-KW"/>
</dbReference>
<dbReference type="InterPro" id="IPR005467">
    <property type="entry name" value="His_kinase_dom"/>
</dbReference>
<dbReference type="Proteomes" id="UP000050509">
    <property type="component" value="Unassembled WGS sequence"/>
</dbReference>
<evidence type="ECO:0000256" key="7">
    <source>
        <dbReference type="PROSITE-ProRule" id="PRU00169"/>
    </source>
</evidence>
<dbReference type="EMBL" id="LJCR01000999">
    <property type="protein sequence ID" value="KPV51248.1"/>
    <property type="molecule type" value="Genomic_DNA"/>
</dbReference>
<dbReference type="InterPro" id="IPR051315">
    <property type="entry name" value="Bact_Chemotaxis_CheA"/>
</dbReference>
<comment type="catalytic activity">
    <reaction evidence="1">
        <text>ATP + protein L-histidine = ADP + protein N-phospho-L-histidine.</text>
        <dbReference type="EC" id="2.7.13.3"/>
    </reaction>
</comment>
<feature type="domain" description="Response regulatory" evidence="9">
    <location>
        <begin position="414"/>
        <end position="530"/>
    </location>
</feature>
<keyword evidence="4" id="KW-0808">Transferase</keyword>
<dbReference type="InterPro" id="IPR036890">
    <property type="entry name" value="HATPase_C_sf"/>
</dbReference>
<dbReference type="GO" id="GO:0004673">
    <property type="term" value="F:protein histidine kinase activity"/>
    <property type="evidence" value="ECO:0007669"/>
    <property type="project" value="UniProtKB-EC"/>
</dbReference>
<evidence type="ECO:0000256" key="5">
    <source>
        <dbReference type="ARBA" id="ARBA00022777"/>
    </source>
</evidence>